<evidence type="ECO:0000313" key="1">
    <source>
        <dbReference type="EMBL" id="ACJ29241.1"/>
    </source>
</evidence>
<dbReference type="KEGG" id="swp:swp_2500"/>
<protein>
    <submittedName>
        <fullName evidence="1">Uncharacterized protein</fullName>
    </submittedName>
</protein>
<dbReference type="AlphaFoldDB" id="B8CNZ7"/>
<dbReference type="STRING" id="225849.swp_2500"/>
<accession>B8CNZ7</accession>
<dbReference type="EMBL" id="CP000472">
    <property type="protein sequence ID" value="ACJ29241.1"/>
    <property type="molecule type" value="Genomic_DNA"/>
</dbReference>
<gene>
    <name evidence="1" type="ordered locus">swp_2500</name>
</gene>
<reference evidence="1 2" key="1">
    <citation type="journal article" date="2008" name="PLoS ONE">
        <title>Environmental adaptation: genomic analysis of the piezotolerant and psychrotolerant deep-sea iron reducing bacterium Shewanella piezotolerans WP3.</title>
        <authorList>
            <person name="Wang F."/>
            <person name="Wang J."/>
            <person name="Jian H."/>
            <person name="Zhang B."/>
            <person name="Li S."/>
            <person name="Wang F."/>
            <person name="Zeng X."/>
            <person name="Gao L."/>
            <person name="Bartlett D.H."/>
            <person name="Yu J."/>
            <person name="Hu S."/>
            <person name="Xiao X."/>
        </authorList>
    </citation>
    <scope>NUCLEOTIDE SEQUENCE [LARGE SCALE GENOMIC DNA]</scope>
    <source>
        <strain evidence="2">WP3 / JCM 13877</strain>
    </source>
</reference>
<dbReference type="Proteomes" id="UP000000753">
    <property type="component" value="Chromosome"/>
</dbReference>
<sequence length="33" mass="3904">MLVRRASKLKGLTNLHSAVNFRATCFLFEFIYR</sequence>
<proteinExistence type="predicted"/>
<organism evidence="1 2">
    <name type="scientific">Shewanella piezotolerans (strain WP3 / JCM 13877)</name>
    <dbReference type="NCBI Taxonomy" id="225849"/>
    <lineage>
        <taxon>Bacteria</taxon>
        <taxon>Pseudomonadati</taxon>
        <taxon>Pseudomonadota</taxon>
        <taxon>Gammaproteobacteria</taxon>
        <taxon>Alteromonadales</taxon>
        <taxon>Shewanellaceae</taxon>
        <taxon>Shewanella</taxon>
    </lineage>
</organism>
<name>B8CNZ7_SHEPW</name>
<dbReference type="HOGENOM" id="CLU_3383743_0_0_6"/>
<keyword evidence="2" id="KW-1185">Reference proteome</keyword>
<evidence type="ECO:0000313" key="2">
    <source>
        <dbReference type="Proteomes" id="UP000000753"/>
    </source>
</evidence>